<organism evidence="2">
    <name type="scientific">candidate division WOR-3 bacterium</name>
    <dbReference type="NCBI Taxonomy" id="2052148"/>
    <lineage>
        <taxon>Bacteria</taxon>
        <taxon>Bacteria division WOR-3</taxon>
    </lineage>
</organism>
<dbReference type="Proteomes" id="UP000886110">
    <property type="component" value="Unassembled WGS sequence"/>
</dbReference>
<comment type="caution">
    <text evidence="2">The sequence shown here is derived from an EMBL/GenBank/DDBJ whole genome shotgun (WGS) entry which is preliminary data.</text>
</comment>
<feature type="domain" description="EAL" evidence="1">
    <location>
        <begin position="1"/>
        <end position="61"/>
    </location>
</feature>
<protein>
    <submittedName>
        <fullName evidence="2">EAL domain-containing protein</fullName>
    </submittedName>
</protein>
<gene>
    <name evidence="2" type="ORF">ENL19_02305</name>
</gene>
<dbReference type="InterPro" id="IPR050706">
    <property type="entry name" value="Cyclic-di-GMP_PDE-like"/>
</dbReference>
<feature type="non-terminal residue" evidence="2">
    <location>
        <position position="1"/>
    </location>
</feature>
<name>A0A7C5DC30_UNCW3</name>
<sequence>AIVETLVPFSEKINATVIAEGIESIREYKTLKSLGVKYGQGFLFALPKKPPLSVELNRVNE</sequence>
<dbReference type="Pfam" id="PF00563">
    <property type="entry name" value="EAL"/>
    <property type="match status" value="1"/>
</dbReference>
<dbReference type="Gene3D" id="3.20.20.450">
    <property type="entry name" value="EAL domain"/>
    <property type="match status" value="1"/>
</dbReference>
<dbReference type="InterPro" id="IPR035919">
    <property type="entry name" value="EAL_sf"/>
</dbReference>
<dbReference type="PROSITE" id="PS50883">
    <property type="entry name" value="EAL"/>
    <property type="match status" value="1"/>
</dbReference>
<dbReference type="PANTHER" id="PTHR33121">
    <property type="entry name" value="CYCLIC DI-GMP PHOSPHODIESTERASE PDEF"/>
    <property type="match status" value="1"/>
</dbReference>
<dbReference type="InterPro" id="IPR001633">
    <property type="entry name" value="EAL_dom"/>
</dbReference>
<dbReference type="GO" id="GO:0071111">
    <property type="term" value="F:cyclic-guanylate-specific phosphodiesterase activity"/>
    <property type="evidence" value="ECO:0007669"/>
    <property type="project" value="InterPro"/>
</dbReference>
<evidence type="ECO:0000313" key="2">
    <source>
        <dbReference type="EMBL" id="HHE04877.1"/>
    </source>
</evidence>
<dbReference type="SUPFAM" id="SSF141868">
    <property type="entry name" value="EAL domain-like"/>
    <property type="match status" value="1"/>
</dbReference>
<dbReference type="AlphaFoldDB" id="A0A7C5DC30"/>
<proteinExistence type="predicted"/>
<accession>A0A7C5DC30</accession>
<reference evidence="2" key="1">
    <citation type="journal article" date="2020" name="mSystems">
        <title>Genome- and Community-Level Interaction Insights into Carbon Utilization and Element Cycling Functions of Hydrothermarchaeota in Hydrothermal Sediment.</title>
        <authorList>
            <person name="Zhou Z."/>
            <person name="Liu Y."/>
            <person name="Xu W."/>
            <person name="Pan J."/>
            <person name="Luo Z.H."/>
            <person name="Li M."/>
        </authorList>
    </citation>
    <scope>NUCLEOTIDE SEQUENCE [LARGE SCALE GENOMIC DNA]</scope>
    <source>
        <strain evidence="2">HyVt-74</strain>
    </source>
</reference>
<evidence type="ECO:0000259" key="1">
    <source>
        <dbReference type="PROSITE" id="PS50883"/>
    </source>
</evidence>
<dbReference type="EMBL" id="DRTB01000172">
    <property type="protein sequence ID" value="HHE04877.1"/>
    <property type="molecule type" value="Genomic_DNA"/>
</dbReference>
<dbReference type="PANTHER" id="PTHR33121:SF70">
    <property type="entry name" value="SIGNALING PROTEIN YKOW"/>
    <property type="match status" value="1"/>
</dbReference>